<keyword evidence="1" id="KW-0547">Nucleotide-binding</keyword>
<evidence type="ECO:0000256" key="3">
    <source>
        <dbReference type="ARBA" id="ARBA00022840"/>
    </source>
</evidence>
<feature type="non-terminal residue" evidence="5">
    <location>
        <position position="1"/>
    </location>
</feature>
<dbReference type="AlphaFoldDB" id="F3CHN8"/>
<feature type="non-terminal residue" evidence="5">
    <location>
        <position position="51"/>
    </location>
</feature>
<evidence type="ECO:0000256" key="1">
    <source>
        <dbReference type="ARBA" id="ARBA00022741"/>
    </source>
</evidence>
<dbReference type="EMBL" id="ADWY01003156">
    <property type="protein sequence ID" value="EGH18780.1"/>
    <property type="molecule type" value="Genomic_DNA"/>
</dbReference>
<evidence type="ECO:0000313" key="6">
    <source>
        <dbReference type="Proteomes" id="UP000005466"/>
    </source>
</evidence>
<keyword evidence="3" id="KW-0067">ATP-binding</keyword>
<evidence type="ECO:0000256" key="2">
    <source>
        <dbReference type="ARBA" id="ARBA00022801"/>
    </source>
</evidence>
<dbReference type="Proteomes" id="UP000005466">
    <property type="component" value="Unassembled WGS sequence"/>
</dbReference>
<dbReference type="HOGENOM" id="CLU_3193216_0_0_6"/>
<gene>
    <name evidence="5" type="ORF">Pgy4_38056</name>
</gene>
<comment type="caution">
    <text evidence="5">The sequence shown here is derived from an EMBL/GenBank/DDBJ whole genome shotgun (WGS) entry which is preliminary data.</text>
</comment>
<dbReference type="SUPFAM" id="SSF50891">
    <property type="entry name" value="Cyclophilin-like"/>
    <property type="match status" value="1"/>
</dbReference>
<accession>F3CHN8</accession>
<protein>
    <submittedName>
        <fullName evidence="5">Urea amidolyase-like protein</fullName>
    </submittedName>
</protein>
<keyword evidence="2" id="KW-0378">Hydrolase</keyword>
<organism evidence="5 6">
    <name type="scientific">Pseudomonas savastanoi pv. glycinea str. race 4</name>
    <dbReference type="NCBI Taxonomy" id="875330"/>
    <lineage>
        <taxon>Bacteria</taxon>
        <taxon>Pseudomonadati</taxon>
        <taxon>Pseudomonadota</taxon>
        <taxon>Gammaproteobacteria</taxon>
        <taxon>Pseudomonadales</taxon>
        <taxon>Pseudomonadaceae</taxon>
        <taxon>Pseudomonas</taxon>
    </lineage>
</organism>
<dbReference type="GO" id="GO:0016829">
    <property type="term" value="F:lyase activity"/>
    <property type="evidence" value="ECO:0007669"/>
    <property type="project" value="UniProtKB-KW"/>
</dbReference>
<dbReference type="GO" id="GO:0016787">
    <property type="term" value="F:hydrolase activity"/>
    <property type="evidence" value="ECO:0007669"/>
    <property type="project" value="UniProtKB-KW"/>
</dbReference>
<proteinExistence type="predicted"/>
<reference evidence="5 6" key="1">
    <citation type="journal article" date="2011" name="PLoS Pathog.">
        <title>Dynamic evolution of pathogenicity revealed by sequencing and comparative genomics of 19 Pseudomonas syringae isolates.</title>
        <authorList>
            <person name="Baltrus D.A."/>
            <person name="Nishimura M.T."/>
            <person name="Romanchuk A."/>
            <person name="Chang J.H."/>
            <person name="Mukhtar M.S."/>
            <person name="Cherkis K."/>
            <person name="Roach J."/>
            <person name="Grant S.R."/>
            <person name="Jones C.D."/>
            <person name="Dangl J.L."/>
        </authorList>
    </citation>
    <scope>NUCLEOTIDE SEQUENCE [LARGE SCALE GENOMIC DNA]</scope>
    <source>
        <strain evidence="6">race 4</strain>
    </source>
</reference>
<feature type="domain" description="Carboxyltransferase" evidence="4">
    <location>
        <begin position="1"/>
        <end position="28"/>
    </location>
</feature>
<dbReference type="InterPro" id="IPR003778">
    <property type="entry name" value="CT_A_B"/>
</dbReference>
<evidence type="ECO:0000259" key="4">
    <source>
        <dbReference type="Pfam" id="PF02626"/>
    </source>
</evidence>
<sequence length="51" mass="5652">GFVCPVTIIEADLWQLGQLKAGDKVRFYPVSVEACHAERCGSELVREGYIP</sequence>
<evidence type="ECO:0000313" key="5">
    <source>
        <dbReference type="EMBL" id="EGH18780.1"/>
    </source>
</evidence>
<dbReference type="Pfam" id="PF02626">
    <property type="entry name" value="CT_A_B"/>
    <property type="match status" value="1"/>
</dbReference>
<dbReference type="GO" id="GO:0005524">
    <property type="term" value="F:ATP binding"/>
    <property type="evidence" value="ECO:0007669"/>
    <property type="project" value="UniProtKB-KW"/>
</dbReference>
<dbReference type="Gene3D" id="2.40.100.10">
    <property type="entry name" value="Cyclophilin-like"/>
    <property type="match status" value="1"/>
</dbReference>
<name>F3CHN8_PSESG</name>
<keyword evidence="5" id="KW-0456">Lyase</keyword>
<dbReference type="InterPro" id="IPR029000">
    <property type="entry name" value="Cyclophilin-like_dom_sf"/>
</dbReference>